<protein>
    <submittedName>
        <fullName evidence="1">Uncharacterized protein</fullName>
    </submittedName>
</protein>
<evidence type="ECO:0000313" key="1">
    <source>
        <dbReference type="EMBL" id="KAH7866172.1"/>
    </source>
</evidence>
<organism evidence="1 2">
    <name type="scientific">Vaccinium darrowii</name>
    <dbReference type="NCBI Taxonomy" id="229202"/>
    <lineage>
        <taxon>Eukaryota</taxon>
        <taxon>Viridiplantae</taxon>
        <taxon>Streptophyta</taxon>
        <taxon>Embryophyta</taxon>
        <taxon>Tracheophyta</taxon>
        <taxon>Spermatophyta</taxon>
        <taxon>Magnoliopsida</taxon>
        <taxon>eudicotyledons</taxon>
        <taxon>Gunneridae</taxon>
        <taxon>Pentapetalae</taxon>
        <taxon>asterids</taxon>
        <taxon>Ericales</taxon>
        <taxon>Ericaceae</taxon>
        <taxon>Vaccinioideae</taxon>
        <taxon>Vaccinieae</taxon>
        <taxon>Vaccinium</taxon>
    </lineage>
</organism>
<proteinExistence type="predicted"/>
<dbReference type="Proteomes" id="UP000828048">
    <property type="component" value="Chromosome 9"/>
</dbReference>
<dbReference type="EMBL" id="CM037159">
    <property type="protein sequence ID" value="KAH7866172.1"/>
    <property type="molecule type" value="Genomic_DNA"/>
</dbReference>
<comment type="caution">
    <text evidence="1">The sequence shown here is derived from an EMBL/GenBank/DDBJ whole genome shotgun (WGS) entry which is preliminary data.</text>
</comment>
<keyword evidence="2" id="KW-1185">Reference proteome</keyword>
<evidence type="ECO:0000313" key="2">
    <source>
        <dbReference type="Proteomes" id="UP000828048"/>
    </source>
</evidence>
<sequence length="374" mass="41009">MPNWGLRNFLLKSLTAHSHKGEKASIAQLHKIPYDMDEVPILASTETTILAAISTLPAPQLSHLTHSISSLFHRHRRRLSSILASPTLFSLTLHHLHSLSLPQKSLLLARHLLSSFSLLTHSLHPTATPPPSTANLRHLDSALLLLLLCEIRQHNPQSLDTPLLNWRSNITDYICDTILTISTTPISTNEIVIHYIETIAKCRRFVGVMGCGGGSGGSGKEGREVAASVAAVAALPSVSGVSGKECAICKEEMKEGRDVCELPCEHLFHWICILPWLKKRNTCPCCRYRLPTDDVYGEIERLWEVVVKDLIACKESDGSNAGDGSTGNNNLVEVAIVVVWFLGWSNGGAGGGANDDKVLFVATALVQGDWWWWQ</sequence>
<name>A0ACB7ZJY8_9ERIC</name>
<reference evidence="1 2" key="1">
    <citation type="journal article" date="2021" name="Hortic Res">
        <title>High-quality reference genome and annotation aids understanding of berry development for evergreen blueberry (Vaccinium darrowii).</title>
        <authorList>
            <person name="Yu J."/>
            <person name="Hulse-Kemp A.M."/>
            <person name="Babiker E."/>
            <person name="Staton M."/>
        </authorList>
    </citation>
    <scope>NUCLEOTIDE SEQUENCE [LARGE SCALE GENOMIC DNA]</scope>
    <source>
        <strain evidence="2">cv. NJ 8807/NJ 8810</strain>
        <tissue evidence="1">Young leaf</tissue>
    </source>
</reference>
<accession>A0ACB7ZJY8</accession>
<gene>
    <name evidence="1" type="ORF">Vadar_016709</name>
</gene>